<sequence>MDMEIILALILMAMLIAGSLFGLFVQSRLKEHHRSPASSEAIRLVVLMLVTLAALILGLLVTSVKADFDNHDDLYRQYGIALIRLDIRLREFGPEATPIRKTLRAYTAMAILQSWPDEAAPSGTYPTQFTPLFRGSGETKQITAALRSIDEAIQTLNPVTPYQTRIYPILRENLTTLENVRWILVEGASSRVSSVFMTALMFWLLIVFFMFGIVAPRNSLIYLSIILASLSVASTLFIILDLDSPMDGVIKISSAPLRDALLHMDQPPAP</sequence>
<dbReference type="Pfam" id="PF14023">
    <property type="entry name" value="Bestrophin-like"/>
    <property type="match status" value="1"/>
</dbReference>
<keyword evidence="1" id="KW-1133">Transmembrane helix</keyword>
<accession>A0A963Z0M7</accession>
<reference evidence="2 3" key="1">
    <citation type="journal article" date="2021" name="Microorganisms">
        <title>Acidisoma silvae sp. nov. and Acidisomacellulosilytica sp. nov., Two Acidophilic Bacteria Isolated from Decaying Wood, Hydrolyzing Cellulose and Producing Poly-3-hydroxybutyrate.</title>
        <authorList>
            <person name="Mieszkin S."/>
            <person name="Pouder E."/>
            <person name="Uroz S."/>
            <person name="Simon-Colin C."/>
            <person name="Alain K."/>
        </authorList>
    </citation>
    <scope>NUCLEOTIDE SEQUENCE [LARGE SCALE GENOMIC DNA]</scope>
    <source>
        <strain evidence="2 3">HW T5.17</strain>
    </source>
</reference>
<feature type="transmembrane region" description="Helical" evidence="1">
    <location>
        <begin position="6"/>
        <end position="24"/>
    </location>
</feature>
<keyword evidence="3" id="KW-1185">Reference proteome</keyword>
<evidence type="ECO:0008006" key="4">
    <source>
        <dbReference type="Google" id="ProtNLM"/>
    </source>
</evidence>
<protein>
    <recommendedName>
        <fullName evidence="4">DUF4239 domain-containing protein</fullName>
    </recommendedName>
</protein>
<dbReference type="RefSeq" id="WP_227306455.1">
    <property type="nucleotide sequence ID" value="NZ_JAESVA010000002.1"/>
</dbReference>
<name>A0A963Z0M7_9PROT</name>
<evidence type="ECO:0000313" key="2">
    <source>
        <dbReference type="EMBL" id="MCB8879837.1"/>
    </source>
</evidence>
<feature type="transmembrane region" description="Helical" evidence="1">
    <location>
        <begin position="44"/>
        <end position="64"/>
    </location>
</feature>
<keyword evidence="1" id="KW-0472">Membrane</keyword>
<evidence type="ECO:0000313" key="3">
    <source>
        <dbReference type="Proteomes" id="UP000721844"/>
    </source>
</evidence>
<feature type="transmembrane region" description="Helical" evidence="1">
    <location>
        <begin position="220"/>
        <end position="240"/>
    </location>
</feature>
<keyword evidence="1" id="KW-0812">Transmembrane</keyword>
<dbReference type="Proteomes" id="UP000721844">
    <property type="component" value="Unassembled WGS sequence"/>
</dbReference>
<proteinExistence type="predicted"/>
<organism evidence="2 3">
    <name type="scientific">Acidisoma cellulosilyticum</name>
    <dbReference type="NCBI Taxonomy" id="2802395"/>
    <lineage>
        <taxon>Bacteria</taxon>
        <taxon>Pseudomonadati</taxon>
        <taxon>Pseudomonadota</taxon>
        <taxon>Alphaproteobacteria</taxon>
        <taxon>Acetobacterales</taxon>
        <taxon>Acidocellaceae</taxon>
        <taxon>Acidisoma</taxon>
    </lineage>
</organism>
<evidence type="ECO:0000256" key="1">
    <source>
        <dbReference type="SAM" id="Phobius"/>
    </source>
</evidence>
<comment type="caution">
    <text evidence="2">The sequence shown here is derived from an EMBL/GenBank/DDBJ whole genome shotgun (WGS) entry which is preliminary data.</text>
</comment>
<dbReference type="EMBL" id="JAESVA010000002">
    <property type="protein sequence ID" value="MCB8879837.1"/>
    <property type="molecule type" value="Genomic_DNA"/>
</dbReference>
<dbReference type="AlphaFoldDB" id="A0A963Z0M7"/>
<dbReference type="InterPro" id="IPR025333">
    <property type="entry name" value="DUF4239"/>
</dbReference>
<feature type="transmembrane region" description="Helical" evidence="1">
    <location>
        <begin position="192"/>
        <end position="213"/>
    </location>
</feature>
<gene>
    <name evidence="2" type="ORF">ACELLULO517_06295</name>
</gene>